<evidence type="ECO:0000259" key="10">
    <source>
        <dbReference type="Pfam" id="PF04290"/>
    </source>
</evidence>
<comment type="caution">
    <text evidence="11">The sequence shown here is derived from an EMBL/GenBank/DDBJ whole genome shotgun (WGS) entry which is preliminary data.</text>
</comment>
<feature type="transmembrane region" description="Helical" evidence="9">
    <location>
        <begin position="42"/>
        <end position="63"/>
    </location>
</feature>
<keyword evidence="2 9" id="KW-0813">Transport</keyword>
<evidence type="ECO:0000256" key="9">
    <source>
        <dbReference type="RuleBase" id="RU369079"/>
    </source>
</evidence>
<evidence type="ECO:0000256" key="8">
    <source>
        <dbReference type="ARBA" id="ARBA00038436"/>
    </source>
</evidence>
<accession>A0ABU8TM81</accession>
<comment type="subcellular location">
    <subcellularLocation>
        <location evidence="1 9">Cell inner membrane</location>
        <topology evidence="1 9">Multi-pass membrane protein</topology>
    </subcellularLocation>
</comment>
<evidence type="ECO:0000256" key="3">
    <source>
        <dbReference type="ARBA" id="ARBA00022475"/>
    </source>
</evidence>
<proteinExistence type="inferred from homology"/>
<feature type="transmembrane region" description="Helical" evidence="9">
    <location>
        <begin position="83"/>
        <end position="105"/>
    </location>
</feature>
<organism evidence="11 12">
    <name type="scientific">Roseibium algae</name>
    <dbReference type="NCBI Taxonomy" id="3123038"/>
    <lineage>
        <taxon>Bacteria</taxon>
        <taxon>Pseudomonadati</taxon>
        <taxon>Pseudomonadota</taxon>
        <taxon>Alphaproteobacteria</taxon>
        <taxon>Hyphomicrobiales</taxon>
        <taxon>Stappiaceae</taxon>
        <taxon>Roseibium</taxon>
    </lineage>
</organism>
<dbReference type="RefSeq" id="WP_340275284.1">
    <property type="nucleotide sequence ID" value="NZ_JBAKIA010000010.1"/>
</dbReference>
<keyword evidence="3" id="KW-1003">Cell membrane</keyword>
<evidence type="ECO:0000313" key="12">
    <source>
        <dbReference type="Proteomes" id="UP001385499"/>
    </source>
</evidence>
<name>A0ABU8TM81_9HYPH</name>
<feature type="transmembrane region" description="Helical" evidence="9">
    <location>
        <begin position="131"/>
        <end position="149"/>
    </location>
</feature>
<evidence type="ECO:0000256" key="7">
    <source>
        <dbReference type="ARBA" id="ARBA00023136"/>
    </source>
</evidence>
<comment type="similarity">
    <text evidence="8 9">Belongs to the TRAP transporter small permease family.</text>
</comment>
<evidence type="ECO:0000313" key="11">
    <source>
        <dbReference type="EMBL" id="MEJ8475283.1"/>
    </source>
</evidence>
<feature type="transmembrane region" description="Helical" evidence="9">
    <location>
        <begin position="9"/>
        <end position="30"/>
    </location>
</feature>
<evidence type="ECO:0000256" key="5">
    <source>
        <dbReference type="ARBA" id="ARBA00022692"/>
    </source>
</evidence>
<keyword evidence="12" id="KW-1185">Reference proteome</keyword>
<dbReference type="Pfam" id="PF04290">
    <property type="entry name" value="DctQ"/>
    <property type="match status" value="1"/>
</dbReference>
<dbReference type="Proteomes" id="UP001385499">
    <property type="component" value="Unassembled WGS sequence"/>
</dbReference>
<sequence>MMLHRVERLLLDLAVCAIFGLGLLITLSVMSRGLFNSGIPDTVVLVRELMVAAILLPLAAATANRAHIAVEFLANMLPPRTQVWMIVFGSLIGLLALMPLLYAGWREAAKTLSNGSFYFGDLNVPKWPGRVLFLLGLSFCWVRLFIMFISDLKAAIEGRLVDGVHLRSKQMDNH</sequence>
<keyword evidence="5 9" id="KW-0812">Transmembrane</keyword>
<keyword evidence="7 9" id="KW-0472">Membrane</keyword>
<evidence type="ECO:0000256" key="2">
    <source>
        <dbReference type="ARBA" id="ARBA00022448"/>
    </source>
</evidence>
<comment type="subunit">
    <text evidence="9">The complex comprises the extracytoplasmic solute receptor protein and the two transmembrane proteins.</text>
</comment>
<protein>
    <recommendedName>
        <fullName evidence="9">TRAP transporter small permease protein</fullName>
    </recommendedName>
</protein>
<feature type="domain" description="Tripartite ATP-independent periplasmic transporters DctQ component" evidence="10">
    <location>
        <begin position="23"/>
        <end position="153"/>
    </location>
</feature>
<keyword evidence="6 9" id="KW-1133">Transmembrane helix</keyword>
<evidence type="ECO:0000256" key="4">
    <source>
        <dbReference type="ARBA" id="ARBA00022519"/>
    </source>
</evidence>
<reference evidence="11 12" key="1">
    <citation type="submission" date="2024-02" db="EMBL/GenBank/DDBJ databases">
        <title>Roseibium algae sp. nov., isolated from marine alga (Grateloupia sp.), showing potential in myo-inositol conversion.</title>
        <authorList>
            <person name="Wang Y."/>
        </authorList>
    </citation>
    <scope>NUCLEOTIDE SEQUENCE [LARGE SCALE GENOMIC DNA]</scope>
    <source>
        <strain evidence="11 12">H3510</strain>
    </source>
</reference>
<dbReference type="PANTHER" id="PTHR35011">
    <property type="entry name" value="2,3-DIKETO-L-GULONATE TRAP TRANSPORTER SMALL PERMEASE PROTEIN YIAM"/>
    <property type="match status" value="1"/>
</dbReference>
<dbReference type="InterPro" id="IPR055348">
    <property type="entry name" value="DctQ"/>
</dbReference>
<gene>
    <name evidence="11" type="ORF">V6575_14405</name>
</gene>
<dbReference type="InterPro" id="IPR007387">
    <property type="entry name" value="TRAP_DctQ"/>
</dbReference>
<evidence type="ECO:0000256" key="1">
    <source>
        <dbReference type="ARBA" id="ARBA00004429"/>
    </source>
</evidence>
<keyword evidence="4 9" id="KW-0997">Cell inner membrane</keyword>
<comment type="function">
    <text evidence="9">Part of the tripartite ATP-independent periplasmic (TRAP) transport system.</text>
</comment>
<dbReference type="EMBL" id="JBAKIA010000010">
    <property type="protein sequence ID" value="MEJ8475283.1"/>
    <property type="molecule type" value="Genomic_DNA"/>
</dbReference>
<dbReference type="PANTHER" id="PTHR35011:SF10">
    <property type="entry name" value="TRAP TRANSPORTER SMALL PERMEASE PROTEIN"/>
    <property type="match status" value="1"/>
</dbReference>
<evidence type="ECO:0000256" key="6">
    <source>
        <dbReference type="ARBA" id="ARBA00022989"/>
    </source>
</evidence>